<keyword evidence="1" id="KW-0812">Transmembrane</keyword>
<accession>A0A1H6Z0B3</accession>
<dbReference type="OrthoDB" id="660361at2"/>
<dbReference type="EMBL" id="FNZH01000004">
    <property type="protein sequence ID" value="SEJ46868.1"/>
    <property type="molecule type" value="Genomic_DNA"/>
</dbReference>
<dbReference type="RefSeq" id="WP_092175237.1">
    <property type="nucleotide sequence ID" value="NZ_FNZH01000004.1"/>
</dbReference>
<keyword evidence="1" id="KW-1133">Transmembrane helix</keyword>
<reference evidence="3" key="1">
    <citation type="submission" date="2016-10" db="EMBL/GenBank/DDBJ databases">
        <authorList>
            <person name="Varghese N."/>
            <person name="Submissions S."/>
        </authorList>
    </citation>
    <scope>NUCLEOTIDE SEQUENCE [LARGE SCALE GENOMIC DNA]</scope>
    <source>
        <strain evidence="3">IBRC-M 10761</strain>
    </source>
</reference>
<proteinExistence type="predicted"/>
<dbReference type="AlphaFoldDB" id="A0A1H6Z0B3"/>
<name>A0A1H6Z0B3_9BACT</name>
<sequence length="185" mass="20542">MDLQPQPTNSPASSAVKTGLIIGLVMLSINFIMYFIDYSYLVAGWYGFFVVVLFFGQVIFFGKQYRKEIGGFMDFGTAFQFSLVTLIVSGFISTLGNMLLYFVIHPGLPELLVETQLENMVAMLDSFGAGDSLSGDQIDEMREEMASNFTPLGQFKAFGISLIIYAILSLILGAILKKRDKSNDY</sequence>
<feature type="transmembrane region" description="Helical" evidence="1">
    <location>
        <begin position="42"/>
        <end position="62"/>
    </location>
</feature>
<feature type="transmembrane region" description="Helical" evidence="1">
    <location>
        <begin position="12"/>
        <end position="36"/>
    </location>
</feature>
<evidence type="ECO:0000313" key="3">
    <source>
        <dbReference type="Proteomes" id="UP000199403"/>
    </source>
</evidence>
<feature type="transmembrane region" description="Helical" evidence="1">
    <location>
        <begin position="83"/>
        <end position="104"/>
    </location>
</feature>
<protein>
    <recommendedName>
        <fullName evidence="4">DUF4199 domain-containing protein</fullName>
    </recommendedName>
</protein>
<evidence type="ECO:0008006" key="4">
    <source>
        <dbReference type="Google" id="ProtNLM"/>
    </source>
</evidence>
<dbReference type="Pfam" id="PF13858">
    <property type="entry name" value="DUF4199"/>
    <property type="match status" value="1"/>
</dbReference>
<evidence type="ECO:0000313" key="2">
    <source>
        <dbReference type="EMBL" id="SEJ46868.1"/>
    </source>
</evidence>
<keyword evidence="1" id="KW-0472">Membrane</keyword>
<feature type="transmembrane region" description="Helical" evidence="1">
    <location>
        <begin position="157"/>
        <end position="176"/>
    </location>
</feature>
<keyword evidence="3" id="KW-1185">Reference proteome</keyword>
<evidence type="ECO:0000256" key="1">
    <source>
        <dbReference type="SAM" id="Phobius"/>
    </source>
</evidence>
<dbReference type="Proteomes" id="UP000199403">
    <property type="component" value="Unassembled WGS sequence"/>
</dbReference>
<organism evidence="2 3">
    <name type="scientific">Cyclobacterium xiamenense</name>
    <dbReference type="NCBI Taxonomy" id="1297121"/>
    <lineage>
        <taxon>Bacteria</taxon>
        <taxon>Pseudomonadati</taxon>
        <taxon>Bacteroidota</taxon>
        <taxon>Cytophagia</taxon>
        <taxon>Cytophagales</taxon>
        <taxon>Cyclobacteriaceae</taxon>
        <taxon>Cyclobacterium</taxon>
    </lineage>
</organism>
<dbReference type="InterPro" id="IPR025250">
    <property type="entry name" value="DUF4199"/>
</dbReference>
<gene>
    <name evidence="2" type="ORF">SAMN05192553_104122</name>
</gene>
<dbReference type="STRING" id="1416801.SAMN05192553_104122"/>